<evidence type="ECO:0000313" key="2">
    <source>
        <dbReference type="EMBL" id="KAG5463986.1"/>
    </source>
</evidence>
<dbReference type="KEGG" id="lmat:92510330"/>
<dbReference type="AlphaFoldDB" id="A0A836K8I9"/>
<protein>
    <submittedName>
        <fullName evidence="2">Uncharacterized protein</fullName>
    </submittedName>
</protein>
<accession>A0A836K8I9</accession>
<evidence type="ECO:0000313" key="3">
    <source>
        <dbReference type="Proteomes" id="UP000673552"/>
    </source>
</evidence>
<keyword evidence="3" id="KW-1185">Reference proteome</keyword>
<name>A0A836K8I9_9TRYP</name>
<dbReference type="RefSeq" id="XP_067173923.1">
    <property type="nucleotide sequence ID" value="XM_067317818.1"/>
</dbReference>
<sequence>MPCKAAAGTTEERSRSEESVNSLDSEDSISSLPVIKEARTEDATAAAAQAPLRQLSPPALSAATPAAAEEVVPLAALVAVNVDRNEEASFGLLKEPRPPSADVRCATKEGEGAPAIPTDLLQLLSG</sequence>
<dbReference type="EMBL" id="JAFEUZ010000036">
    <property type="protein sequence ID" value="KAG5463986.1"/>
    <property type="molecule type" value="Genomic_DNA"/>
</dbReference>
<feature type="region of interest" description="Disordered" evidence="1">
    <location>
        <begin position="1"/>
        <end position="66"/>
    </location>
</feature>
<comment type="caution">
    <text evidence="2">The sequence shown here is derived from an EMBL/GenBank/DDBJ whole genome shotgun (WGS) entry which is preliminary data.</text>
</comment>
<organism evidence="2 3">
    <name type="scientific">Leishmania martiniquensis</name>
    <dbReference type="NCBI Taxonomy" id="1580590"/>
    <lineage>
        <taxon>Eukaryota</taxon>
        <taxon>Discoba</taxon>
        <taxon>Euglenozoa</taxon>
        <taxon>Kinetoplastea</taxon>
        <taxon>Metakinetoplastina</taxon>
        <taxon>Trypanosomatida</taxon>
        <taxon>Trypanosomatidae</taxon>
        <taxon>Leishmaniinae</taxon>
        <taxon>Leishmania</taxon>
    </lineage>
</organism>
<dbReference type="Proteomes" id="UP000673552">
    <property type="component" value="Chromosome 36"/>
</dbReference>
<reference evidence="2 3" key="1">
    <citation type="submission" date="2021-03" db="EMBL/GenBank/DDBJ databases">
        <title>Leishmania (Mundinia) martiniquensis Genome sequencing and assembly.</title>
        <authorList>
            <person name="Almutairi H."/>
            <person name="Gatherer D."/>
        </authorList>
    </citation>
    <scope>NUCLEOTIDE SEQUENCE [LARGE SCALE GENOMIC DNA]</scope>
    <source>
        <strain evidence="2">LSCM1</strain>
    </source>
</reference>
<dbReference type="OrthoDB" id="268006at2759"/>
<feature type="compositionally biased region" description="Polar residues" evidence="1">
    <location>
        <begin position="20"/>
        <end position="31"/>
    </location>
</feature>
<evidence type="ECO:0000256" key="1">
    <source>
        <dbReference type="SAM" id="MobiDB-lite"/>
    </source>
</evidence>
<proteinExistence type="predicted"/>
<dbReference type="GeneID" id="92510330"/>
<gene>
    <name evidence="2" type="ORF">LSCM1_00162</name>
</gene>
<feature type="compositionally biased region" description="Low complexity" evidence="1">
    <location>
        <begin position="43"/>
        <end position="66"/>
    </location>
</feature>